<dbReference type="EMBL" id="CAJJDO010000183">
    <property type="protein sequence ID" value="CAD8213652.1"/>
    <property type="molecule type" value="Genomic_DNA"/>
</dbReference>
<comment type="caution">
    <text evidence="4">The sequence shown here is derived from an EMBL/GenBank/DDBJ whole genome shotgun (WGS) entry which is preliminary data.</text>
</comment>
<dbReference type="PROSITE" id="PS50005">
    <property type="entry name" value="TPR"/>
    <property type="match status" value="1"/>
</dbReference>
<sequence length="132" mass="16092">MRNNSNQRELNIQKLGTNNQMELFLGMPWIFALNLQKPTFQEVQFCELYEKMKLYDKALEDYNQAREKDGNCYSAYMYRRLYYQDEQMIDFALRDFNQAIEMNPKYSLAYYNRGNLYYNIDDKENALNDYNQ</sequence>
<dbReference type="AlphaFoldDB" id="A0A8S1YPN5"/>
<accession>A0A8S1YPN5</accession>
<evidence type="ECO:0008006" key="6">
    <source>
        <dbReference type="Google" id="ProtNLM"/>
    </source>
</evidence>
<evidence type="ECO:0000256" key="3">
    <source>
        <dbReference type="PROSITE-ProRule" id="PRU00339"/>
    </source>
</evidence>
<protein>
    <recommendedName>
        <fullName evidence="6">Tetratricopeptide repeat protein</fullName>
    </recommendedName>
</protein>
<dbReference type="PANTHER" id="PTHR44858:SF1">
    <property type="entry name" value="UDP-N-ACETYLGLUCOSAMINE--PEPTIDE N-ACETYLGLUCOSAMINYLTRANSFERASE SPINDLY-RELATED"/>
    <property type="match status" value="1"/>
</dbReference>
<evidence type="ECO:0000256" key="2">
    <source>
        <dbReference type="ARBA" id="ARBA00022803"/>
    </source>
</evidence>
<feature type="repeat" description="TPR" evidence="3">
    <location>
        <begin position="73"/>
        <end position="106"/>
    </location>
</feature>
<dbReference type="PANTHER" id="PTHR44858">
    <property type="entry name" value="TETRATRICOPEPTIDE REPEAT PROTEIN 6"/>
    <property type="match status" value="1"/>
</dbReference>
<reference evidence="4" key="1">
    <citation type="submission" date="2021-01" db="EMBL/GenBank/DDBJ databases">
        <authorList>
            <consortium name="Genoscope - CEA"/>
            <person name="William W."/>
        </authorList>
    </citation>
    <scope>NUCLEOTIDE SEQUENCE</scope>
</reference>
<dbReference type="OrthoDB" id="311088at2759"/>
<dbReference type="Pfam" id="PF13431">
    <property type="entry name" value="TPR_17"/>
    <property type="match status" value="1"/>
</dbReference>
<evidence type="ECO:0000313" key="5">
    <source>
        <dbReference type="Proteomes" id="UP000689195"/>
    </source>
</evidence>
<keyword evidence="5" id="KW-1185">Reference proteome</keyword>
<keyword evidence="1" id="KW-0677">Repeat</keyword>
<dbReference type="SMART" id="SM00028">
    <property type="entry name" value="TPR"/>
    <property type="match status" value="3"/>
</dbReference>
<evidence type="ECO:0000313" key="4">
    <source>
        <dbReference type="EMBL" id="CAD8213652.1"/>
    </source>
</evidence>
<dbReference type="InterPro" id="IPR050498">
    <property type="entry name" value="Ycf3"/>
</dbReference>
<proteinExistence type="predicted"/>
<keyword evidence="2 3" id="KW-0802">TPR repeat</keyword>
<dbReference type="PROSITE" id="PS50293">
    <property type="entry name" value="TPR_REGION"/>
    <property type="match status" value="1"/>
</dbReference>
<organism evidence="4 5">
    <name type="scientific">Paramecium pentaurelia</name>
    <dbReference type="NCBI Taxonomy" id="43138"/>
    <lineage>
        <taxon>Eukaryota</taxon>
        <taxon>Sar</taxon>
        <taxon>Alveolata</taxon>
        <taxon>Ciliophora</taxon>
        <taxon>Intramacronucleata</taxon>
        <taxon>Oligohymenophorea</taxon>
        <taxon>Peniculida</taxon>
        <taxon>Parameciidae</taxon>
        <taxon>Paramecium</taxon>
    </lineage>
</organism>
<evidence type="ECO:0000256" key="1">
    <source>
        <dbReference type="ARBA" id="ARBA00022737"/>
    </source>
</evidence>
<dbReference type="InterPro" id="IPR019734">
    <property type="entry name" value="TPR_rpt"/>
</dbReference>
<gene>
    <name evidence="4" type="ORF">PPENT_87.1.T1830017</name>
</gene>
<dbReference type="Proteomes" id="UP000689195">
    <property type="component" value="Unassembled WGS sequence"/>
</dbReference>
<name>A0A8S1YPN5_9CILI</name>